<evidence type="ECO:0000313" key="1">
    <source>
        <dbReference type="EMBL" id="QNO58143.1"/>
    </source>
</evidence>
<proteinExistence type="predicted"/>
<protein>
    <submittedName>
        <fullName evidence="1">Uncharacterized protein</fullName>
    </submittedName>
</protein>
<gene>
    <name evidence="1" type="ORF">ACBHHCEK_00011</name>
</gene>
<accession>A0A7G9ZD09</accession>
<reference evidence="1" key="1">
    <citation type="submission" date="2020-06" db="EMBL/GenBank/DDBJ databases">
        <title>Unique genomic features of the anaerobic methanotrophic archaea.</title>
        <authorList>
            <person name="Chadwick G.L."/>
            <person name="Skennerton C.T."/>
            <person name="Laso-Perez R."/>
            <person name="Leu A.O."/>
            <person name="Speth D.R."/>
            <person name="Yu H."/>
            <person name="Morgan-Lang C."/>
            <person name="Hatzenpichler R."/>
            <person name="Goudeau D."/>
            <person name="Malmstrom R."/>
            <person name="Brazelton W.J."/>
            <person name="Woyke T."/>
            <person name="Hallam S.J."/>
            <person name="Tyson G.W."/>
            <person name="Wegener G."/>
            <person name="Boetius A."/>
            <person name="Orphan V."/>
        </authorList>
    </citation>
    <scope>NUCLEOTIDE SEQUENCE</scope>
</reference>
<dbReference type="AlphaFoldDB" id="A0A7G9ZD09"/>
<sequence length="55" mass="6276">MDVKFPAAFVKRGTDISLLIPHTEINKAKSVEDLMKLVTEKIADKQVKHNQNNRD</sequence>
<name>A0A7G9ZD09_9EURY</name>
<dbReference type="EMBL" id="MT631715">
    <property type="protein sequence ID" value="QNO58143.1"/>
    <property type="molecule type" value="Genomic_DNA"/>
</dbReference>
<organism evidence="1">
    <name type="scientific">Candidatus Methanophaga sp. ANME-1 ERB7</name>
    <dbReference type="NCBI Taxonomy" id="2759913"/>
    <lineage>
        <taxon>Archaea</taxon>
        <taxon>Methanobacteriati</taxon>
        <taxon>Methanobacteriota</taxon>
        <taxon>Stenosarchaea group</taxon>
        <taxon>Methanomicrobia</taxon>
        <taxon>Candidatus Methanophagales</taxon>
        <taxon>Candidatus Methanophagaceae</taxon>
        <taxon>Candidatus Methanophaga</taxon>
    </lineage>
</organism>